<reference evidence="1" key="1">
    <citation type="submission" date="2024-09" db="EMBL/GenBank/DDBJ databases">
        <title>Black Yeasts Isolated from many extreme environments.</title>
        <authorList>
            <person name="Coleine C."/>
            <person name="Stajich J.E."/>
            <person name="Selbmann L."/>
        </authorList>
    </citation>
    <scope>NUCLEOTIDE SEQUENCE</scope>
    <source>
        <strain evidence="1">CCFEE 5737</strain>
    </source>
</reference>
<organism evidence="1 2">
    <name type="scientific">Coniosporium uncinatum</name>
    <dbReference type="NCBI Taxonomy" id="93489"/>
    <lineage>
        <taxon>Eukaryota</taxon>
        <taxon>Fungi</taxon>
        <taxon>Dikarya</taxon>
        <taxon>Ascomycota</taxon>
        <taxon>Pezizomycotina</taxon>
        <taxon>Dothideomycetes</taxon>
        <taxon>Dothideomycetes incertae sedis</taxon>
        <taxon>Coniosporium</taxon>
    </lineage>
</organism>
<feature type="non-terminal residue" evidence="1">
    <location>
        <position position="295"/>
    </location>
</feature>
<protein>
    <submittedName>
        <fullName evidence="1">Uncharacterized protein</fullName>
    </submittedName>
</protein>
<keyword evidence="2" id="KW-1185">Reference proteome</keyword>
<proteinExistence type="predicted"/>
<gene>
    <name evidence="1" type="ORF">LTS18_002537</name>
</gene>
<evidence type="ECO:0000313" key="1">
    <source>
        <dbReference type="EMBL" id="KAK3043965.1"/>
    </source>
</evidence>
<sequence length="295" mass="33146">MNLLMIAPLLDSRGILRYFIGAQVDVSGLVKDCTDLQALQRMLEKQDEEEQGLSAEEEKKDEFQELSEMMNMAELETVRKYGGRMHREQVDDRDDVSVRGEKYQHRPRLLLKDPSSELYKQLPVSAKANGKLEGVYQNYLLVRPYPALRILFSSPSLRVPGILQSPFMSRIGGSQRVRDELTAALAEGRGVTAKVRWIPGRNEGDEGRARWIHCTPLLGANGSVGVWMVILVDDETSVPQRRFRTAPPVADTIGDGNGTDQHVDHRQYIGMARTSEDVEAGRPSDTRKGYRGGKH</sequence>
<dbReference type="Proteomes" id="UP001186974">
    <property type="component" value="Unassembled WGS sequence"/>
</dbReference>
<accession>A0ACC3CSH5</accession>
<comment type="caution">
    <text evidence="1">The sequence shown here is derived from an EMBL/GenBank/DDBJ whole genome shotgun (WGS) entry which is preliminary data.</text>
</comment>
<name>A0ACC3CSH5_9PEZI</name>
<evidence type="ECO:0000313" key="2">
    <source>
        <dbReference type="Proteomes" id="UP001186974"/>
    </source>
</evidence>
<dbReference type="EMBL" id="JAWDJW010012622">
    <property type="protein sequence ID" value="KAK3043965.1"/>
    <property type="molecule type" value="Genomic_DNA"/>
</dbReference>